<evidence type="ECO:0000313" key="3">
    <source>
        <dbReference type="Proteomes" id="UP000504637"/>
    </source>
</evidence>
<evidence type="ECO:0000256" key="1">
    <source>
        <dbReference type="ARBA" id="ARBA00022723"/>
    </source>
</evidence>
<dbReference type="GO" id="GO:0005737">
    <property type="term" value="C:cytoplasm"/>
    <property type="evidence" value="ECO:0007669"/>
    <property type="project" value="TreeGrafter"/>
</dbReference>
<keyword evidence="2" id="KW-0378">Hydrolase</keyword>
<dbReference type="OrthoDB" id="4694525at2759"/>
<name>A0A6J3MEQ0_9PEZI</name>
<dbReference type="Pfam" id="PF03571">
    <property type="entry name" value="Peptidase_M49"/>
    <property type="match status" value="1"/>
</dbReference>
<reference evidence="4" key="3">
    <citation type="submission" date="2025-08" db="UniProtKB">
        <authorList>
            <consortium name="RefSeq"/>
        </authorList>
    </citation>
    <scope>IDENTIFICATION</scope>
    <source>
        <strain evidence="4">CBS 342.82</strain>
    </source>
</reference>
<dbReference type="RefSeq" id="XP_033463394.1">
    <property type="nucleotide sequence ID" value="XM_033604000.1"/>
</dbReference>
<evidence type="ECO:0000256" key="2">
    <source>
        <dbReference type="ARBA" id="ARBA00022801"/>
    </source>
</evidence>
<dbReference type="PANTHER" id="PTHR23422:SF11">
    <property type="entry name" value="DIPEPTIDYL PEPTIDASE 3"/>
    <property type="match status" value="1"/>
</dbReference>
<sequence length="694" mass="77629">MSSALVCRTPEVRLLTGTELFESLSTNDKLFAHYAAKAAWLGARIILRQVSPESESIFDFIIQLYNSCDGNWKHLGHSLGIPDDELGRFLEFAATFLSNVGNYYGHGDQRFIPGFTTETFRKLTSVSKITQYLAAQLEAVIFAPLPETIGLPGASTQSAYYQSLSGISRQEIDSVGAIAAHMNIDPENTRLFKSESQTGIIVDILQASVEKDIAENVLHDKDGLKVLLVRGDFSDVLQRICENLEQASVHTNDEKKKDYISQLCASFRTGNMEQYKESQRTWVRDHQTTISTVFGFVEPYRDPCGVRAEFEGIVGIEHPGETAMLRRLRDNAGTFIKRLPWVDKDHDDDSFGAFEVNMVGGLHFVSVETIAYCSTLVFPGVNLPNYNDIRAETGSKNIMISNRLDGTPMAGDSTAVTLHEHVKGTFMKHRSHTYHLWVVFHELFGHGTGMLLRGAKGEACNFDIDNPPISPLSGKPIDTWYKPNETFTGVFKDIATSVDECRAECIGAYLLSEVDLLALCGYPKDGDIKPSDLEYNMYQQLAVAGVRSLENYSVDEKKWSQAHSQGHFAMFQAIRRADPDLIKVNIDAVNNKLHVRVDRSLRNAERGRSALGDLLMRLHIYRCTADVSRCRTLLDELTVPAQECLEWRKILLEEGAVKRVFVQPNTVIVNGGVVINDYEPTVQGLIQSWAERQV</sequence>
<protein>
    <submittedName>
        <fullName evidence="4">Dipeptidyl peptidase III</fullName>
    </submittedName>
</protein>
<keyword evidence="3" id="KW-1185">Reference proteome</keyword>
<organism evidence="4">
    <name type="scientific">Dissoconium aciculare CBS 342.82</name>
    <dbReference type="NCBI Taxonomy" id="1314786"/>
    <lineage>
        <taxon>Eukaryota</taxon>
        <taxon>Fungi</taxon>
        <taxon>Dikarya</taxon>
        <taxon>Ascomycota</taxon>
        <taxon>Pezizomycotina</taxon>
        <taxon>Dothideomycetes</taxon>
        <taxon>Dothideomycetidae</taxon>
        <taxon>Mycosphaerellales</taxon>
        <taxon>Dissoconiaceae</taxon>
        <taxon>Dissoconium</taxon>
    </lineage>
</organism>
<dbReference type="GeneID" id="54361800"/>
<dbReference type="Gene3D" id="3.30.540.30">
    <property type="match status" value="3"/>
</dbReference>
<keyword evidence="1" id="KW-0479">Metal-binding</keyword>
<dbReference type="PANTHER" id="PTHR23422">
    <property type="entry name" value="DIPEPTIDYL PEPTIDASE III-RELATED"/>
    <property type="match status" value="1"/>
</dbReference>
<reference evidence="4" key="2">
    <citation type="submission" date="2020-04" db="EMBL/GenBank/DDBJ databases">
        <authorList>
            <consortium name="NCBI Genome Project"/>
        </authorList>
    </citation>
    <scope>NUCLEOTIDE SEQUENCE</scope>
    <source>
        <strain evidence="4">CBS 342.82</strain>
    </source>
</reference>
<evidence type="ECO:0000313" key="4">
    <source>
        <dbReference type="RefSeq" id="XP_033463394.1"/>
    </source>
</evidence>
<accession>A0A6J3MEQ0</accession>
<dbReference type="GO" id="GO:0046872">
    <property type="term" value="F:metal ion binding"/>
    <property type="evidence" value="ECO:0007669"/>
    <property type="project" value="UniProtKB-KW"/>
</dbReference>
<proteinExistence type="predicted"/>
<gene>
    <name evidence="4" type="ORF">K489DRAFT_376769</name>
</gene>
<reference evidence="4" key="1">
    <citation type="submission" date="2020-01" db="EMBL/GenBank/DDBJ databases">
        <authorList>
            <consortium name="DOE Joint Genome Institute"/>
            <person name="Haridas S."/>
            <person name="Albert R."/>
            <person name="Binder M."/>
            <person name="Bloem J."/>
            <person name="Labutti K."/>
            <person name="Salamov A."/>
            <person name="Andreopoulos B."/>
            <person name="Baker S.E."/>
            <person name="Barry K."/>
            <person name="Bills G."/>
            <person name="Bluhm B.H."/>
            <person name="Cannon C."/>
            <person name="Castanera R."/>
            <person name="Culley D.E."/>
            <person name="Daum C."/>
            <person name="Ezra D."/>
            <person name="Gonzalez J.B."/>
            <person name="Henrissat B."/>
            <person name="Kuo A."/>
            <person name="Liang C."/>
            <person name="Lipzen A."/>
            <person name="Lutzoni F."/>
            <person name="Magnuson J."/>
            <person name="Mondo S."/>
            <person name="Nolan M."/>
            <person name="Ohm R."/>
            <person name="Pangilinan J."/>
            <person name="Park H.-J."/>
            <person name="Ramirez L."/>
            <person name="Alfaro M."/>
            <person name="Sun H."/>
            <person name="Tritt A."/>
            <person name="Yoshinaga Y."/>
            <person name="Zwiers L.-H."/>
            <person name="Turgeon B.G."/>
            <person name="Goodwin S.B."/>
            <person name="Spatafora J.W."/>
            <person name="Crous P.W."/>
            <person name="Grigoriev I.V."/>
        </authorList>
    </citation>
    <scope>NUCLEOTIDE SEQUENCE</scope>
    <source>
        <strain evidence="4">CBS 342.82</strain>
    </source>
</reference>
<dbReference type="Proteomes" id="UP000504637">
    <property type="component" value="Unplaced"/>
</dbReference>
<dbReference type="InterPro" id="IPR039461">
    <property type="entry name" value="Peptidase_M49"/>
</dbReference>
<dbReference type="AlphaFoldDB" id="A0A6J3MEQ0"/>
<dbReference type="GO" id="GO:0008239">
    <property type="term" value="F:dipeptidyl-peptidase activity"/>
    <property type="evidence" value="ECO:0007669"/>
    <property type="project" value="TreeGrafter"/>
</dbReference>